<feature type="transmembrane region" description="Helical" evidence="8">
    <location>
        <begin position="26"/>
        <end position="50"/>
    </location>
</feature>
<dbReference type="EMBL" id="RCHS01002809">
    <property type="protein sequence ID" value="RMX45636.1"/>
    <property type="molecule type" value="Genomic_DNA"/>
</dbReference>
<feature type="transmembrane region" description="Helical" evidence="8">
    <location>
        <begin position="62"/>
        <end position="85"/>
    </location>
</feature>
<dbReference type="InterPro" id="IPR050125">
    <property type="entry name" value="GPCR_opsins"/>
</dbReference>
<protein>
    <recommendedName>
        <fullName evidence="9">G-protein coupled receptors family 1 profile domain-containing protein</fullName>
    </recommendedName>
</protein>
<feature type="domain" description="G-protein coupled receptors family 1 profile" evidence="9">
    <location>
        <begin position="38"/>
        <end position="365"/>
    </location>
</feature>
<evidence type="ECO:0000313" key="11">
    <source>
        <dbReference type="Proteomes" id="UP000275408"/>
    </source>
</evidence>
<evidence type="ECO:0000256" key="8">
    <source>
        <dbReference type="SAM" id="Phobius"/>
    </source>
</evidence>
<sequence length="422" mass="47212">MAHIENHHHDSPEMSLKCSFLSSMNLYLLLVGAFGFFLNIFPCVVCYAKLRTRCGRTSRDVLLMSLILVDFLTVCIPVPIYLLLYNNCPRSQRSNHVERPAICEIFHLMFMWFKLASLFIITTLNYTSYLAMTARGIYRSIGDRISSSLACSRHEQKHRENLRNSSLVIANLVVGIAIVALLIASLPYIGLGPEGKTLTTQLHSSKTLPKENITILFCSLEQISYPRQSSDYTFLFALLMSSSACLLLQIVHNVLGCFNCSGYSLGGNSAIHTSKSFVLYSRRLGAERDFAKMICVLGLTFHVTWIPVMLARRINFQQNLKLTLTICFSQVAVGCIMSGHQISAEFSQYVIAASFLSPSLNPVFFAVFLQEFRDGYMAVFQFIRDKIFSLCKDCLKLRSKPAEVITTSVTSSGISAGKGEQV</sequence>
<dbReference type="Proteomes" id="UP000275408">
    <property type="component" value="Unassembled WGS sequence"/>
</dbReference>
<evidence type="ECO:0000256" key="1">
    <source>
        <dbReference type="ARBA" id="ARBA00004141"/>
    </source>
</evidence>
<dbReference type="PRINTS" id="PR00237">
    <property type="entry name" value="GPCRRHODOPSN"/>
</dbReference>
<evidence type="ECO:0000259" key="9">
    <source>
        <dbReference type="PROSITE" id="PS50262"/>
    </source>
</evidence>
<evidence type="ECO:0000256" key="3">
    <source>
        <dbReference type="ARBA" id="ARBA00022989"/>
    </source>
</evidence>
<keyword evidence="4" id="KW-0297">G-protein coupled receptor</keyword>
<keyword evidence="3 8" id="KW-1133">Transmembrane helix</keyword>
<reference evidence="10 11" key="1">
    <citation type="journal article" date="2018" name="Sci. Rep.">
        <title>Comparative analysis of the Pocillopora damicornis genome highlights role of immune system in coral evolution.</title>
        <authorList>
            <person name="Cunning R."/>
            <person name="Bay R.A."/>
            <person name="Gillette P."/>
            <person name="Baker A.C."/>
            <person name="Traylor-Knowles N."/>
        </authorList>
    </citation>
    <scope>NUCLEOTIDE SEQUENCE [LARGE SCALE GENOMIC DNA]</scope>
    <source>
        <strain evidence="10">RSMAS</strain>
        <tissue evidence="10">Whole animal</tissue>
    </source>
</reference>
<keyword evidence="5 8" id="KW-0472">Membrane</keyword>
<feature type="transmembrane region" description="Helical" evidence="8">
    <location>
        <begin position="290"/>
        <end position="310"/>
    </location>
</feature>
<feature type="transmembrane region" description="Helical" evidence="8">
    <location>
        <begin position="167"/>
        <end position="189"/>
    </location>
</feature>
<keyword evidence="6" id="KW-0675">Receptor</keyword>
<evidence type="ECO:0000256" key="7">
    <source>
        <dbReference type="ARBA" id="ARBA00023224"/>
    </source>
</evidence>
<comment type="subcellular location">
    <subcellularLocation>
        <location evidence="1">Membrane</location>
        <topology evidence="1">Multi-pass membrane protein</topology>
    </subcellularLocation>
</comment>
<dbReference type="OrthoDB" id="5964734at2759"/>
<dbReference type="GO" id="GO:0004930">
    <property type="term" value="F:G protein-coupled receptor activity"/>
    <property type="evidence" value="ECO:0007669"/>
    <property type="project" value="UniProtKB-KW"/>
</dbReference>
<gene>
    <name evidence="10" type="ORF">pdam_00025037</name>
</gene>
<organism evidence="10 11">
    <name type="scientific">Pocillopora damicornis</name>
    <name type="common">Cauliflower coral</name>
    <name type="synonym">Millepora damicornis</name>
    <dbReference type="NCBI Taxonomy" id="46731"/>
    <lineage>
        <taxon>Eukaryota</taxon>
        <taxon>Metazoa</taxon>
        <taxon>Cnidaria</taxon>
        <taxon>Anthozoa</taxon>
        <taxon>Hexacorallia</taxon>
        <taxon>Scleractinia</taxon>
        <taxon>Astrocoeniina</taxon>
        <taxon>Pocilloporidae</taxon>
        <taxon>Pocillopora</taxon>
    </lineage>
</organism>
<feature type="transmembrane region" description="Helical" evidence="8">
    <location>
        <begin position="349"/>
        <end position="369"/>
    </location>
</feature>
<evidence type="ECO:0000256" key="5">
    <source>
        <dbReference type="ARBA" id="ARBA00023136"/>
    </source>
</evidence>
<proteinExistence type="predicted"/>
<dbReference type="InterPro" id="IPR000276">
    <property type="entry name" value="GPCR_Rhodpsn"/>
</dbReference>
<dbReference type="PANTHER" id="PTHR24240">
    <property type="entry name" value="OPSIN"/>
    <property type="match status" value="1"/>
</dbReference>
<keyword evidence="7" id="KW-0807">Transducer</keyword>
<keyword evidence="11" id="KW-1185">Reference proteome</keyword>
<dbReference type="InterPro" id="IPR017452">
    <property type="entry name" value="GPCR_Rhodpsn_7TM"/>
</dbReference>
<comment type="caution">
    <text evidence="10">The sequence shown here is derived from an EMBL/GenBank/DDBJ whole genome shotgun (WGS) entry which is preliminary data.</text>
</comment>
<evidence type="ECO:0000313" key="10">
    <source>
        <dbReference type="EMBL" id="RMX45636.1"/>
    </source>
</evidence>
<evidence type="ECO:0000256" key="2">
    <source>
        <dbReference type="ARBA" id="ARBA00022692"/>
    </source>
</evidence>
<dbReference type="PROSITE" id="PS50262">
    <property type="entry name" value="G_PROTEIN_RECEP_F1_2"/>
    <property type="match status" value="1"/>
</dbReference>
<evidence type="ECO:0000256" key="6">
    <source>
        <dbReference type="ARBA" id="ARBA00023170"/>
    </source>
</evidence>
<dbReference type="SUPFAM" id="SSF81321">
    <property type="entry name" value="Family A G protein-coupled receptor-like"/>
    <property type="match status" value="1"/>
</dbReference>
<accession>A0A3M6TW79</accession>
<name>A0A3M6TW79_POCDA</name>
<feature type="transmembrane region" description="Helical" evidence="8">
    <location>
        <begin position="105"/>
        <end position="126"/>
    </location>
</feature>
<dbReference type="GO" id="GO:0016020">
    <property type="term" value="C:membrane"/>
    <property type="evidence" value="ECO:0007669"/>
    <property type="project" value="UniProtKB-SubCell"/>
</dbReference>
<evidence type="ECO:0000256" key="4">
    <source>
        <dbReference type="ARBA" id="ARBA00023040"/>
    </source>
</evidence>
<keyword evidence="2 8" id="KW-0812">Transmembrane</keyword>
<dbReference type="Gene3D" id="1.20.1070.10">
    <property type="entry name" value="Rhodopsin 7-helix transmembrane proteins"/>
    <property type="match status" value="1"/>
</dbReference>
<dbReference type="AlphaFoldDB" id="A0A3M6TW79"/>